<protein>
    <submittedName>
        <fullName evidence="8">Hemolysin D</fullName>
    </submittedName>
</protein>
<evidence type="ECO:0000313" key="9">
    <source>
        <dbReference type="Proteomes" id="UP000216024"/>
    </source>
</evidence>
<feature type="transmembrane region" description="Helical" evidence="7">
    <location>
        <begin position="46"/>
        <end position="68"/>
    </location>
</feature>
<comment type="caution">
    <text evidence="8">The sequence shown here is derived from an EMBL/GenBank/DDBJ whole genome shotgun (WGS) entry which is preliminary data.</text>
</comment>
<evidence type="ECO:0000313" key="8">
    <source>
        <dbReference type="EMBL" id="PAB57974.1"/>
    </source>
</evidence>
<dbReference type="GO" id="GO:0012505">
    <property type="term" value="C:endomembrane system"/>
    <property type="evidence" value="ECO:0007669"/>
    <property type="project" value="UniProtKB-SubCell"/>
</dbReference>
<keyword evidence="9" id="KW-1185">Reference proteome</keyword>
<organism evidence="8 9">
    <name type="scientific">Anaeromicrobium sediminis</name>
    <dbReference type="NCBI Taxonomy" id="1478221"/>
    <lineage>
        <taxon>Bacteria</taxon>
        <taxon>Bacillati</taxon>
        <taxon>Bacillota</taxon>
        <taxon>Clostridia</taxon>
        <taxon>Peptostreptococcales</taxon>
        <taxon>Thermotaleaceae</taxon>
        <taxon>Anaeromicrobium</taxon>
    </lineage>
</organism>
<dbReference type="EMBL" id="NIBG01000021">
    <property type="protein sequence ID" value="PAB57974.1"/>
    <property type="molecule type" value="Genomic_DNA"/>
</dbReference>
<dbReference type="AlphaFoldDB" id="A0A267MEH2"/>
<sequence>MKDIEEFTKAEEITNAISHGIGLLLAIGALVILIIFASTYGDTWHVVSFSIYGATLVILYLASTLYHSFKRGKVKDLFQIFDHSAIYLLIAGTYTPIVLNPLRGPLGWTLFGIVWGLALVGIVFKAFYVKKFVGISTLIYIVMGWLIIFAFSPLVNSVARISIIFLVAGGITYTVGSIFYVWPKIKYHHALWHLFVIGGSVCHFFAVIYLLPR</sequence>
<name>A0A267MEH2_9FIRM</name>
<feature type="binding site" evidence="6">
    <location>
        <position position="67"/>
    </location>
    <ligand>
        <name>Zn(2+)</name>
        <dbReference type="ChEBI" id="CHEBI:29105"/>
    </ligand>
</feature>
<dbReference type="GO" id="GO:0140911">
    <property type="term" value="F:pore-forming activity"/>
    <property type="evidence" value="ECO:0007669"/>
    <property type="project" value="InterPro"/>
</dbReference>
<feature type="binding site" evidence="6">
    <location>
        <position position="193"/>
    </location>
    <ligand>
        <name>Zn(2+)</name>
        <dbReference type="ChEBI" id="CHEBI:29105"/>
    </ligand>
</feature>
<feature type="transmembrane region" description="Helical" evidence="7">
    <location>
        <begin position="80"/>
        <end position="99"/>
    </location>
</feature>
<evidence type="ECO:0000256" key="3">
    <source>
        <dbReference type="ARBA" id="ARBA00022692"/>
    </source>
</evidence>
<proteinExistence type="inferred from homology"/>
<feature type="transmembrane region" description="Helical" evidence="7">
    <location>
        <begin position="105"/>
        <end position="128"/>
    </location>
</feature>
<dbReference type="GO" id="GO:0046872">
    <property type="term" value="F:metal ion binding"/>
    <property type="evidence" value="ECO:0007669"/>
    <property type="project" value="UniProtKB-KW"/>
</dbReference>
<dbReference type="InterPro" id="IPR004254">
    <property type="entry name" value="AdipoR/HlyIII-related"/>
</dbReference>
<reference evidence="8 9" key="1">
    <citation type="submission" date="2017-06" db="EMBL/GenBank/DDBJ databases">
        <title>Draft genome sequence of anaerobic fermentative bacterium Anaeromicrobium sediminis DY2726D isolated from West Pacific Ocean sediments.</title>
        <authorList>
            <person name="Zeng X."/>
        </authorList>
    </citation>
    <scope>NUCLEOTIDE SEQUENCE [LARGE SCALE GENOMIC DNA]</scope>
    <source>
        <strain evidence="8 9">DY2726D</strain>
    </source>
</reference>
<feature type="transmembrane region" description="Helical" evidence="7">
    <location>
        <begin position="21"/>
        <end position="40"/>
    </location>
</feature>
<feature type="transmembrane region" description="Helical" evidence="7">
    <location>
        <begin position="161"/>
        <end position="183"/>
    </location>
</feature>
<gene>
    <name evidence="8" type="ORF">CCE28_17590</name>
</gene>
<feature type="transmembrane region" description="Helical" evidence="7">
    <location>
        <begin position="135"/>
        <end position="155"/>
    </location>
</feature>
<dbReference type="Pfam" id="PF03006">
    <property type="entry name" value="HlyIII"/>
    <property type="match status" value="1"/>
</dbReference>
<dbReference type="PANTHER" id="PTHR20855">
    <property type="entry name" value="ADIPOR/PROGESTIN RECEPTOR-RELATED"/>
    <property type="match status" value="1"/>
</dbReference>
<comment type="similarity">
    <text evidence="2">Belongs to the UPF0073 (Hly-III) family.</text>
</comment>
<dbReference type="NCBIfam" id="TIGR01065">
    <property type="entry name" value="hlyIII"/>
    <property type="match status" value="1"/>
</dbReference>
<accession>A0A267MEH2</accession>
<feature type="transmembrane region" description="Helical" evidence="7">
    <location>
        <begin position="190"/>
        <end position="211"/>
    </location>
</feature>
<keyword evidence="6" id="KW-0862">Zinc</keyword>
<dbReference type="PANTHER" id="PTHR20855:SF129">
    <property type="entry name" value="HEMOLYSIN-3 HOMOLOG"/>
    <property type="match status" value="1"/>
</dbReference>
<keyword evidence="4 7" id="KW-1133">Transmembrane helix</keyword>
<evidence type="ECO:0000256" key="4">
    <source>
        <dbReference type="ARBA" id="ARBA00022989"/>
    </source>
</evidence>
<keyword evidence="3 7" id="KW-0812">Transmembrane</keyword>
<comment type="subcellular location">
    <subcellularLocation>
        <location evidence="1">Endomembrane system</location>
        <topology evidence="1">Multi-pass membrane protein</topology>
    </subcellularLocation>
</comment>
<feature type="binding site" evidence="6">
    <location>
        <position position="189"/>
    </location>
    <ligand>
        <name>Zn(2+)</name>
        <dbReference type="ChEBI" id="CHEBI:29105"/>
    </ligand>
</feature>
<dbReference type="InterPro" id="IPR005744">
    <property type="entry name" value="Hy-lIII"/>
</dbReference>
<evidence type="ECO:0000256" key="5">
    <source>
        <dbReference type="ARBA" id="ARBA00023136"/>
    </source>
</evidence>
<keyword evidence="5 7" id="KW-0472">Membrane</keyword>
<dbReference type="OrthoDB" id="9813689at2"/>
<dbReference type="GO" id="GO:0016020">
    <property type="term" value="C:membrane"/>
    <property type="evidence" value="ECO:0007669"/>
    <property type="project" value="InterPro"/>
</dbReference>
<evidence type="ECO:0000256" key="6">
    <source>
        <dbReference type="PIRSR" id="PIRSR604254-1"/>
    </source>
</evidence>
<evidence type="ECO:0000256" key="2">
    <source>
        <dbReference type="ARBA" id="ARBA00008488"/>
    </source>
</evidence>
<keyword evidence="6" id="KW-0479">Metal-binding</keyword>
<evidence type="ECO:0000256" key="1">
    <source>
        <dbReference type="ARBA" id="ARBA00004127"/>
    </source>
</evidence>
<dbReference type="RefSeq" id="WP_095135037.1">
    <property type="nucleotide sequence ID" value="NZ_NIBG01000021.1"/>
</dbReference>
<evidence type="ECO:0000256" key="7">
    <source>
        <dbReference type="SAM" id="Phobius"/>
    </source>
</evidence>
<dbReference type="Proteomes" id="UP000216024">
    <property type="component" value="Unassembled WGS sequence"/>
</dbReference>